<name>A0AAW8F5Y0_9ACTN</name>
<organism evidence="1 2">
    <name type="scientific">Streptomyces canus</name>
    <dbReference type="NCBI Taxonomy" id="58343"/>
    <lineage>
        <taxon>Bacteria</taxon>
        <taxon>Bacillati</taxon>
        <taxon>Actinomycetota</taxon>
        <taxon>Actinomycetes</taxon>
        <taxon>Kitasatosporales</taxon>
        <taxon>Streptomycetaceae</taxon>
        <taxon>Streptomyces</taxon>
        <taxon>Streptomyces aurantiacus group</taxon>
    </lineage>
</organism>
<reference evidence="1" key="1">
    <citation type="submission" date="2023-07" db="EMBL/GenBank/DDBJ databases">
        <title>Comparative genomics of wheat-associated soil bacteria to identify genetic determinants of phenazine resistance.</title>
        <authorList>
            <person name="Mouncey N."/>
        </authorList>
    </citation>
    <scope>NUCLEOTIDE SEQUENCE</scope>
    <source>
        <strain evidence="1">V4I22</strain>
    </source>
</reference>
<evidence type="ECO:0000313" key="1">
    <source>
        <dbReference type="EMBL" id="MDQ0905552.1"/>
    </source>
</evidence>
<accession>A0AAW8F5Y0</accession>
<dbReference type="AlphaFoldDB" id="A0AAW8F5Y0"/>
<evidence type="ECO:0000313" key="2">
    <source>
        <dbReference type="Proteomes" id="UP001234216"/>
    </source>
</evidence>
<sequence>MLLVVVIVGLVPGGVVGFEGAVWKVRSGDEAVGDILIDEADFPWLAGRFTAGPGFAGVRELFARELALVEEDDEERQQEWEEAYDEVRRRVSLHAPGGPVPEFLLHIEGDRAWFRWSDEPFDEDAPGD</sequence>
<gene>
    <name evidence="1" type="ORF">QFZ22_001537</name>
</gene>
<protein>
    <submittedName>
        <fullName evidence="1">Uncharacterized protein</fullName>
    </submittedName>
</protein>
<dbReference type="Proteomes" id="UP001234216">
    <property type="component" value="Unassembled WGS sequence"/>
</dbReference>
<dbReference type="EMBL" id="JAUSZV010000005">
    <property type="protein sequence ID" value="MDQ0905552.1"/>
    <property type="molecule type" value="Genomic_DNA"/>
</dbReference>
<proteinExistence type="predicted"/>
<comment type="caution">
    <text evidence="1">The sequence shown here is derived from an EMBL/GenBank/DDBJ whole genome shotgun (WGS) entry which is preliminary data.</text>
</comment>